<accession>A0A182RCJ8</accession>
<sequence>MLPKCLLLVCFLATLNGRSVESKPLQFVCSAQSSPAVGCLLAGINIRPEDIITSPPNIRPANDRKVTFQQSTLANLPPTLFEQFPHLEQLNVSGVALGSIPAGCFDKATKLTRLNLAYNRLQALPPKAFHKQTGLEQLELQNNTLPMFDGSVLPENAPLRSLNLSSNGLTEIRWEPLNKLRTLEMLDVSNNRLGTIFVTKSLRVLKAGNNRASTLQTDANNFIFVLEQLDLSRNEYRELSGVARFAKLTHLDASHNRLETFDFSLVRNMRSLVALKLAYNRLFTVTTTGSPPTAAGTLEVVDLSNNFLTTMPSHNASGVSSTRQLHLEGNGLVNMEVHENALYWPRLKSITLGDNDWHCEFAERISTILMRRSIAVGGDGEKCARPGHTKKGRLCCAELKNPYLDRLIRTRKELEMGKLALKELPPMVGGVESVPVGIAGDVPKLTDQLRKSLTVVSHLRTVNTQLEASNLALTKALEEERAKNKMLQESAGRQQAGGGGTSVDAAKEKTDLQAALARSQGEVNNLRAQLTRCTSTVNTRTGQTVIIQ</sequence>
<dbReference type="InterPro" id="IPR050328">
    <property type="entry name" value="Dev_Immune_Receptor"/>
</dbReference>
<evidence type="ECO:0000256" key="1">
    <source>
        <dbReference type="ARBA" id="ARBA00022614"/>
    </source>
</evidence>
<dbReference type="Gene3D" id="3.80.10.10">
    <property type="entry name" value="Ribonuclease Inhibitor"/>
    <property type="match status" value="1"/>
</dbReference>
<dbReference type="InterPro" id="IPR032675">
    <property type="entry name" value="LRR_dom_sf"/>
</dbReference>
<proteinExistence type="predicted"/>
<dbReference type="VEuPathDB" id="VectorBase:AFUN2_014050"/>
<dbReference type="InterPro" id="IPR003591">
    <property type="entry name" value="Leu-rich_rpt_typical-subtyp"/>
</dbReference>
<reference evidence="6" key="1">
    <citation type="submission" date="2020-05" db="UniProtKB">
        <authorList>
            <consortium name="EnsemblMetazoa"/>
        </authorList>
    </citation>
    <scope>IDENTIFICATION</scope>
    <source>
        <strain evidence="6">FUMOZ</strain>
    </source>
</reference>
<name>A0A182RCJ8_ANOFN</name>
<evidence type="ECO:0000256" key="5">
    <source>
        <dbReference type="SAM" id="SignalP"/>
    </source>
</evidence>
<evidence type="ECO:0000256" key="3">
    <source>
        <dbReference type="ARBA" id="ARBA00022737"/>
    </source>
</evidence>
<dbReference type="PROSITE" id="PS51450">
    <property type="entry name" value="LRR"/>
    <property type="match status" value="2"/>
</dbReference>
<dbReference type="Pfam" id="PF13855">
    <property type="entry name" value="LRR_8"/>
    <property type="match status" value="2"/>
</dbReference>
<dbReference type="InterPro" id="IPR001611">
    <property type="entry name" value="Leu-rich_rpt"/>
</dbReference>
<dbReference type="PANTHER" id="PTHR24373:SF370">
    <property type="entry name" value="FISH-LIPS, ISOFORM E"/>
    <property type="match status" value="1"/>
</dbReference>
<dbReference type="PANTHER" id="PTHR24373">
    <property type="entry name" value="SLIT RELATED LEUCINE-RICH REPEAT NEURONAL PROTEIN"/>
    <property type="match status" value="1"/>
</dbReference>
<dbReference type="VEuPathDB" id="VectorBase:AFUN003917"/>
<evidence type="ECO:0000256" key="4">
    <source>
        <dbReference type="SAM" id="Coils"/>
    </source>
</evidence>
<keyword evidence="2 5" id="KW-0732">Signal</keyword>
<evidence type="ECO:0000256" key="2">
    <source>
        <dbReference type="ARBA" id="ARBA00022729"/>
    </source>
</evidence>
<dbReference type="STRING" id="62324.A0A182RCJ8"/>
<dbReference type="AlphaFoldDB" id="A0A182RCJ8"/>
<keyword evidence="1" id="KW-0433">Leucine-rich repeat</keyword>
<dbReference type="SUPFAM" id="SSF52058">
    <property type="entry name" value="L domain-like"/>
    <property type="match status" value="1"/>
</dbReference>
<feature type="coiled-coil region" evidence="4">
    <location>
        <begin position="463"/>
        <end position="529"/>
    </location>
</feature>
<feature type="signal peptide" evidence="5">
    <location>
        <begin position="1"/>
        <end position="22"/>
    </location>
</feature>
<feature type="chain" id="PRO_5030024177" evidence="5">
    <location>
        <begin position="23"/>
        <end position="548"/>
    </location>
</feature>
<keyword evidence="4" id="KW-0175">Coiled coil</keyword>
<evidence type="ECO:0000313" key="6">
    <source>
        <dbReference type="EnsemblMetazoa" id="AFUN003917-PA"/>
    </source>
</evidence>
<keyword evidence="3" id="KW-0677">Repeat</keyword>
<dbReference type="SMART" id="SM00369">
    <property type="entry name" value="LRR_TYP"/>
    <property type="match status" value="4"/>
</dbReference>
<organism evidence="6">
    <name type="scientific">Anopheles funestus</name>
    <name type="common">African malaria mosquito</name>
    <dbReference type="NCBI Taxonomy" id="62324"/>
    <lineage>
        <taxon>Eukaryota</taxon>
        <taxon>Metazoa</taxon>
        <taxon>Ecdysozoa</taxon>
        <taxon>Arthropoda</taxon>
        <taxon>Hexapoda</taxon>
        <taxon>Insecta</taxon>
        <taxon>Pterygota</taxon>
        <taxon>Neoptera</taxon>
        <taxon>Endopterygota</taxon>
        <taxon>Diptera</taxon>
        <taxon>Nematocera</taxon>
        <taxon>Culicoidea</taxon>
        <taxon>Culicidae</taxon>
        <taxon>Anophelinae</taxon>
        <taxon>Anopheles</taxon>
    </lineage>
</organism>
<protein>
    <submittedName>
        <fullName evidence="6">Uncharacterized protein</fullName>
    </submittedName>
</protein>
<dbReference type="EnsemblMetazoa" id="AFUN003917-RA">
    <property type="protein sequence ID" value="AFUN003917-PA"/>
    <property type="gene ID" value="AFUN003917"/>
</dbReference>